<dbReference type="EMBL" id="JAPCKK010000014">
    <property type="protein sequence ID" value="MDP4096957.1"/>
    <property type="molecule type" value="Genomic_DNA"/>
</dbReference>
<keyword evidence="2" id="KW-1185">Reference proteome</keyword>
<evidence type="ECO:0000313" key="1">
    <source>
        <dbReference type="EMBL" id="MDP4096957.1"/>
    </source>
</evidence>
<gene>
    <name evidence="1" type="ORF">OIN60_09260</name>
</gene>
<dbReference type="RefSeq" id="WP_305754559.1">
    <property type="nucleotide sequence ID" value="NZ_JAPCKK010000014.1"/>
</dbReference>
<accession>A0ABT9FR98</accession>
<name>A0ABT9FR98_9BACL</name>
<proteinExistence type="predicted"/>
<protein>
    <submittedName>
        <fullName evidence="1">Uncharacterized protein</fullName>
    </submittedName>
</protein>
<evidence type="ECO:0000313" key="2">
    <source>
        <dbReference type="Proteomes" id="UP001241848"/>
    </source>
</evidence>
<organism evidence="1 2">
    <name type="scientific">Paenibacillus zeirhizosphaerae</name>
    <dbReference type="NCBI Taxonomy" id="2987519"/>
    <lineage>
        <taxon>Bacteria</taxon>
        <taxon>Bacillati</taxon>
        <taxon>Bacillota</taxon>
        <taxon>Bacilli</taxon>
        <taxon>Bacillales</taxon>
        <taxon>Paenibacillaceae</taxon>
        <taxon>Paenibacillus</taxon>
    </lineage>
</organism>
<reference evidence="1 2" key="1">
    <citation type="submission" date="2022-10" db="EMBL/GenBank/DDBJ databases">
        <title>Paenibacillus description and whole genome data of maize root bacterial community.</title>
        <authorList>
            <person name="Marton D."/>
            <person name="Farkas M."/>
            <person name="Cserhati M."/>
        </authorList>
    </citation>
    <scope>NUCLEOTIDE SEQUENCE [LARGE SCALE GENOMIC DNA]</scope>
    <source>
        <strain evidence="1 2">P96</strain>
    </source>
</reference>
<dbReference type="Proteomes" id="UP001241848">
    <property type="component" value="Unassembled WGS sequence"/>
</dbReference>
<sequence>MSQSVRHVIESLSYQFSRMGLVSIPQSAGILDQCAVEQLDSRIFAAMKKA</sequence>
<comment type="caution">
    <text evidence="1">The sequence shown here is derived from an EMBL/GenBank/DDBJ whole genome shotgun (WGS) entry which is preliminary data.</text>
</comment>